<dbReference type="Pfam" id="PF00990">
    <property type="entry name" value="GGDEF"/>
    <property type="match status" value="1"/>
</dbReference>
<dbReference type="InterPro" id="IPR013976">
    <property type="entry name" value="HDOD"/>
</dbReference>
<dbReference type="Proteomes" id="UP000239898">
    <property type="component" value="Unassembled WGS sequence"/>
</dbReference>
<dbReference type="GO" id="GO:0043709">
    <property type="term" value="P:cell adhesion involved in single-species biofilm formation"/>
    <property type="evidence" value="ECO:0007669"/>
    <property type="project" value="TreeGrafter"/>
</dbReference>
<comment type="caution">
    <text evidence="6">The sequence shown here is derived from an EMBL/GenBank/DDBJ whole genome shotgun (WGS) entry which is preliminary data.</text>
</comment>
<reference evidence="6 7" key="1">
    <citation type="submission" date="2016-08" db="EMBL/GenBank/DDBJ databases">
        <title>Evolution of the type three secretion system and type three effector repertoires in Xanthomonas.</title>
        <authorList>
            <person name="Merda D."/>
            <person name="Briand M."/>
            <person name="Bosis E."/>
            <person name="Rousseau C."/>
            <person name="Portier P."/>
            <person name="Jacques M.-A."/>
            <person name="Fischer-Le Saux M."/>
        </authorList>
    </citation>
    <scope>NUCLEOTIDE SEQUENCE [LARGE SCALE GENOMIC DNA]</scope>
    <source>
        <strain evidence="6 7">CFBP 4691</strain>
    </source>
</reference>
<dbReference type="Pfam" id="PF08668">
    <property type="entry name" value="HDOD"/>
    <property type="match status" value="1"/>
</dbReference>
<dbReference type="InterPro" id="IPR000160">
    <property type="entry name" value="GGDEF_dom"/>
</dbReference>
<dbReference type="InterPro" id="IPR043128">
    <property type="entry name" value="Rev_trsase/Diguanyl_cyclase"/>
</dbReference>
<evidence type="ECO:0000313" key="7">
    <source>
        <dbReference type="Proteomes" id="UP000239898"/>
    </source>
</evidence>
<dbReference type="PANTHER" id="PTHR45138">
    <property type="entry name" value="REGULATORY COMPONENTS OF SENSORY TRANSDUCTION SYSTEM"/>
    <property type="match status" value="1"/>
</dbReference>
<keyword evidence="7" id="KW-1185">Reference proteome</keyword>
<dbReference type="Gene3D" id="1.10.3210.10">
    <property type="entry name" value="Hypothetical protein af1432"/>
    <property type="match status" value="1"/>
</dbReference>
<comment type="cofactor">
    <cofactor evidence="1">
        <name>Mg(2+)</name>
        <dbReference type="ChEBI" id="CHEBI:18420"/>
    </cofactor>
</comment>
<evidence type="ECO:0000259" key="4">
    <source>
        <dbReference type="PROSITE" id="PS50887"/>
    </source>
</evidence>
<evidence type="ECO:0000256" key="2">
    <source>
        <dbReference type="ARBA" id="ARBA00012528"/>
    </source>
</evidence>
<dbReference type="AlphaFoldDB" id="A0A2S6ZM88"/>
<dbReference type="PROSITE" id="PS50887">
    <property type="entry name" value="GGDEF"/>
    <property type="match status" value="1"/>
</dbReference>
<dbReference type="RefSeq" id="WP_128418574.1">
    <property type="nucleotide sequence ID" value="NZ_CP049017.1"/>
</dbReference>
<dbReference type="SMART" id="SM00267">
    <property type="entry name" value="GGDEF"/>
    <property type="match status" value="1"/>
</dbReference>
<feature type="domain" description="HDOD" evidence="5">
    <location>
        <begin position="15"/>
        <end position="211"/>
    </location>
</feature>
<dbReference type="PROSITE" id="PS51833">
    <property type="entry name" value="HDOD"/>
    <property type="match status" value="1"/>
</dbReference>
<dbReference type="PANTHER" id="PTHR45138:SF9">
    <property type="entry name" value="DIGUANYLATE CYCLASE DGCM-RELATED"/>
    <property type="match status" value="1"/>
</dbReference>
<name>A0A2S6ZM88_9XANT</name>
<dbReference type="Gene3D" id="3.30.70.270">
    <property type="match status" value="1"/>
</dbReference>
<dbReference type="EMBL" id="MIGX01000001">
    <property type="protein sequence ID" value="PPT93355.1"/>
    <property type="molecule type" value="Genomic_DNA"/>
</dbReference>
<proteinExistence type="predicted"/>
<dbReference type="InterPro" id="IPR029787">
    <property type="entry name" value="Nucleotide_cyclase"/>
</dbReference>
<dbReference type="OrthoDB" id="9803824at2"/>
<dbReference type="SUPFAM" id="SSF109604">
    <property type="entry name" value="HD-domain/PDEase-like"/>
    <property type="match status" value="1"/>
</dbReference>
<dbReference type="FunFam" id="3.30.70.270:FF:000001">
    <property type="entry name" value="Diguanylate cyclase domain protein"/>
    <property type="match status" value="1"/>
</dbReference>
<sequence length="503" mass="55274">MRPELEAILAHSRNLPSPPGIALRIIDLAQDPDVDLATAAEAIAMDMALSARMLRIANSPLYASRRRIDNLVQALTMLGLNAALSLALGFSMAQSLRSGTASSDLQERLWRRSVLSALASRELGQTVGLGKHEELMLAGLLQDVGALALLHICHDDYAPLLRDADSIDDEGLLALERERLGYDHAEVGAWLAQKWRLPGYLQRSIGRGAGAGAEPAPDAFGRCVLLSGCVADIWLATDTDVARARAVQRVYRELQLDSHRFDEMIAGMATAMPAIGPIFDVRIVQPQRIEAIISHARELIVLRNLREIQNAAQAQHRADETEHRARRLAEQASRDALTGVYNRHQLEILLDQQFELASRHDWPLSIAFIDLDDFKKINDAHGHLIGDQVLRTFAQTLQPLLRSSDTVARFGGEEFLVLLPNTSEEAALSVIRRILADISQRPMAEAKSGPLYISFSAGVATQGGRECFGTAQELLQAADDMLYRSKHGGRNRVTARSLRDTPA</sequence>
<dbReference type="CDD" id="cd01949">
    <property type="entry name" value="GGDEF"/>
    <property type="match status" value="1"/>
</dbReference>
<evidence type="ECO:0000256" key="1">
    <source>
        <dbReference type="ARBA" id="ARBA00001946"/>
    </source>
</evidence>
<organism evidence="6 7">
    <name type="scientific">Xanthomonas theicola</name>
    <dbReference type="NCBI Taxonomy" id="56464"/>
    <lineage>
        <taxon>Bacteria</taxon>
        <taxon>Pseudomonadati</taxon>
        <taxon>Pseudomonadota</taxon>
        <taxon>Gammaproteobacteria</taxon>
        <taxon>Lysobacterales</taxon>
        <taxon>Lysobacteraceae</taxon>
        <taxon>Xanthomonas</taxon>
    </lineage>
</organism>
<dbReference type="EC" id="2.7.7.65" evidence="2"/>
<dbReference type="SUPFAM" id="SSF55073">
    <property type="entry name" value="Nucleotide cyclase"/>
    <property type="match status" value="1"/>
</dbReference>
<evidence type="ECO:0000256" key="3">
    <source>
        <dbReference type="ARBA" id="ARBA00034247"/>
    </source>
</evidence>
<dbReference type="NCBIfam" id="TIGR00254">
    <property type="entry name" value="GGDEF"/>
    <property type="match status" value="1"/>
</dbReference>
<comment type="catalytic activity">
    <reaction evidence="3">
        <text>2 GTP = 3',3'-c-di-GMP + 2 diphosphate</text>
        <dbReference type="Rhea" id="RHEA:24898"/>
        <dbReference type="ChEBI" id="CHEBI:33019"/>
        <dbReference type="ChEBI" id="CHEBI:37565"/>
        <dbReference type="ChEBI" id="CHEBI:58805"/>
        <dbReference type="EC" id="2.7.7.65"/>
    </reaction>
</comment>
<accession>A0A2S6ZM88</accession>
<evidence type="ECO:0000313" key="6">
    <source>
        <dbReference type="EMBL" id="PPT93355.1"/>
    </source>
</evidence>
<dbReference type="GO" id="GO:0005886">
    <property type="term" value="C:plasma membrane"/>
    <property type="evidence" value="ECO:0007669"/>
    <property type="project" value="TreeGrafter"/>
</dbReference>
<evidence type="ECO:0000259" key="5">
    <source>
        <dbReference type="PROSITE" id="PS51833"/>
    </source>
</evidence>
<protein>
    <recommendedName>
        <fullName evidence="2">diguanylate cyclase</fullName>
        <ecNumber evidence="2">2.7.7.65</ecNumber>
    </recommendedName>
</protein>
<feature type="domain" description="GGDEF" evidence="4">
    <location>
        <begin position="362"/>
        <end position="498"/>
    </location>
</feature>
<dbReference type="GO" id="GO:0052621">
    <property type="term" value="F:diguanylate cyclase activity"/>
    <property type="evidence" value="ECO:0007669"/>
    <property type="project" value="UniProtKB-EC"/>
</dbReference>
<dbReference type="GO" id="GO:1902201">
    <property type="term" value="P:negative regulation of bacterial-type flagellum-dependent cell motility"/>
    <property type="evidence" value="ECO:0007669"/>
    <property type="project" value="TreeGrafter"/>
</dbReference>
<dbReference type="InterPro" id="IPR050469">
    <property type="entry name" value="Diguanylate_Cyclase"/>
</dbReference>
<gene>
    <name evidence="6" type="ORF">XthCFBP4691_00335</name>
</gene>